<dbReference type="Pfam" id="PF17102">
    <property type="entry name" value="Stealth_CR3"/>
    <property type="match status" value="1"/>
</dbReference>
<dbReference type="InterPro" id="IPR000800">
    <property type="entry name" value="Notch_dom"/>
</dbReference>
<keyword evidence="14" id="KW-0325">Glycoprotein</keyword>
<feature type="region of interest" description="Disordered" evidence="22">
    <location>
        <begin position="868"/>
        <end position="891"/>
    </location>
</feature>
<dbReference type="InterPro" id="IPR010506">
    <property type="entry name" value="DMAP1-bd"/>
</dbReference>
<keyword evidence="13" id="KW-1015">Disulfide bond</keyword>
<feature type="domain" description="DMAP1-binding" evidence="25">
    <location>
        <begin position="741"/>
        <end position="881"/>
    </location>
</feature>
<evidence type="ECO:0000256" key="1">
    <source>
        <dbReference type="ARBA" id="ARBA00004323"/>
    </source>
</evidence>
<dbReference type="InterPro" id="IPR047141">
    <property type="entry name" value="Stealth"/>
</dbReference>
<evidence type="ECO:0000256" key="16">
    <source>
        <dbReference type="ARBA" id="ARBA00057240"/>
    </source>
</evidence>
<dbReference type="InterPro" id="IPR021520">
    <property type="entry name" value="Stealth_CR2"/>
</dbReference>
<evidence type="ECO:0000256" key="8">
    <source>
        <dbReference type="ARBA" id="ARBA00022837"/>
    </source>
</evidence>
<dbReference type="PROSITE" id="PS00018">
    <property type="entry name" value="EF_HAND_1"/>
    <property type="match status" value="1"/>
</dbReference>
<feature type="compositionally biased region" description="Basic and acidic residues" evidence="22">
    <location>
        <begin position="829"/>
        <end position="844"/>
    </location>
</feature>
<keyword evidence="12 23" id="KW-0472">Membrane</keyword>
<keyword evidence="26" id="KW-1185">Reference proteome</keyword>
<comment type="catalytic activity">
    <reaction evidence="15">
        <text>N(4)-[alpha-D-mannosyl-(1-&gt;2)-alpha-D-mannosyl-(glycan)]-L-asparaginyl-[protein] + UDP-N-acetyl-alpha-D-glucosamine = N(4)-[6-(N-acetyl-alpha-D-glucosaminyl-1-phospho)-alpha-D-mannosyl-(1-&gt;2)-alpha-D-mannosyl-(glycan)]-L-asparaginyl-[protein] + UMP + H(+)</text>
        <dbReference type="Rhea" id="RHEA:13581"/>
        <dbReference type="Rhea" id="RHEA-COMP:14507"/>
        <dbReference type="Rhea" id="RHEA-COMP:14508"/>
        <dbReference type="ChEBI" id="CHEBI:15378"/>
        <dbReference type="ChEBI" id="CHEBI:57705"/>
        <dbReference type="ChEBI" id="CHEBI:57865"/>
        <dbReference type="ChEBI" id="CHEBI:140357"/>
        <dbReference type="ChEBI" id="CHEBI:140369"/>
        <dbReference type="EC" id="2.7.8.17"/>
    </reaction>
</comment>
<dbReference type="InterPro" id="IPR031357">
    <property type="entry name" value="Stealth_CR3"/>
</dbReference>
<keyword evidence="4" id="KW-0808">Transferase</keyword>
<dbReference type="Pfam" id="PF18440">
    <property type="entry name" value="GlcNAc-1_reg"/>
    <property type="match status" value="1"/>
</dbReference>
<evidence type="ECO:0000256" key="18">
    <source>
        <dbReference type="ARBA" id="ARBA00070893"/>
    </source>
</evidence>
<keyword evidence="8" id="KW-0106">Calcium</keyword>
<keyword evidence="9" id="KW-0735">Signal-anchor</keyword>
<dbReference type="InterPro" id="IPR031356">
    <property type="entry name" value="Stealth_CR4"/>
</dbReference>
<evidence type="ECO:0000256" key="5">
    <source>
        <dbReference type="ARBA" id="ARBA00022692"/>
    </source>
</evidence>
<evidence type="ECO:0000256" key="15">
    <source>
        <dbReference type="ARBA" id="ARBA00050775"/>
    </source>
</evidence>
<dbReference type="SMART" id="SM00004">
    <property type="entry name" value="NL"/>
    <property type="match status" value="1"/>
</dbReference>
<dbReference type="InParanoid" id="A0A6P8H127"/>
<accession>A0A6P8H127</accession>
<dbReference type="Pfam" id="PF17101">
    <property type="entry name" value="Stealth_CR1"/>
    <property type="match status" value="1"/>
</dbReference>
<keyword evidence="6" id="KW-0479">Metal-binding</keyword>
<dbReference type="GO" id="GO:0000139">
    <property type="term" value="C:Golgi membrane"/>
    <property type="evidence" value="ECO:0007669"/>
    <property type="project" value="UniProtKB-SubCell"/>
</dbReference>
<reference evidence="27" key="1">
    <citation type="submission" date="2025-08" db="UniProtKB">
        <authorList>
            <consortium name="RefSeq"/>
        </authorList>
    </citation>
    <scope>IDENTIFICATION</scope>
    <source>
        <tissue evidence="27">Tentacle</tissue>
    </source>
</reference>
<comment type="subcellular location">
    <subcellularLocation>
        <location evidence="2">Golgi apparatus membrane</location>
        <topology evidence="2">Single-pass type I membrane protein</topology>
    </subcellularLocation>
    <subcellularLocation>
        <location evidence="1">Golgi apparatus membrane</location>
        <topology evidence="1">Single-pass type II membrane protein</topology>
    </subcellularLocation>
</comment>
<evidence type="ECO:0000256" key="17">
    <source>
        <dbReference type="ARBA" id="ARBA00066709"/>
    </source>
</evidence>
<dbReference type="Pfam" id="PF11380">
    <property type="entry name" value="Stealth_CR2"/>
    <property type="match status" value="1"/>
</dbReference>
<dbReference type="EC" id="2.7.8.17" evidence="17"/>
<dbReference type="PROSITE" id="PS50258">
    <property type="entry name" value="LNR"/>
    <property type="match status" value="1"/>
</dbReference>
<dbReference type="PROSITE" id="PS51912">
    <property type="entry name" value="DMAP1_BIND"/>
    <property type="match status" value="1"/>
</dbReference>
<dbReference type="RefSeq" id="XP_031550104.1">
    <property type="nucleotide sequence ID" value="XM_031694244.1"/>
</dbReference>
<dbReference type="GO" id="GO:0046835">
    <property type="term" value="P:carbohydrate phosphorylation"/>
    <property type="evidence" value="ECO:0007669"/>
    <property type="project" value="TreeGrafter"/>
</dbReference>
<evidence type="ECO:0000256" key="22">
    <source>
        <dbReference type="SAM" id="MobiDB-lite"/>
    </source>
</evidence>
<keyword evidence="11" id="KW-0333">Golgi apparatus</keyword>
<sequence>MSRVLFKILCKLVQRQTYSCLSTRYGIILCFGGILLLLVSAFQFGEVVLEWSMQKYSLNFNIYHDNVVGKSFQDRLCLPIPIDVVYTWVNGSEPKLISQLQKLRLELEAQENRTKNEIFKNGSDVRNSEKLLKKAIISNAKRRKSNEGVRSSFDCSFANCVPGRILVLQNVLKQRGLTLKEAQSLHPSFKLVSEVRNSTLNGPEKEYMSILYFPNADSTRNSMQESIKWNGQSIDSYQGYFTTNASDARSINSDYEVIVTGFTKYTDIVQLQQALQEHYGKSMIDISYEPSKHVAVVYFRDESSTQRVLEQFKGNLTVDDGALKFHPAYLVWSNIFPKPKEQSTSAYEDSDEHDISANRFADNQELRYSLRSIEKFAPWVRNVYIVTNGQIPSWLNLDNPRIKVVPHKDIFKNQSHLPTFSSPAIESHIHRIPGLSQKFIYMNDDVMFGDNVWPDDFYTHAKGQKIFLTWPVPNCNDGCPANWISDKYCDKACNVSECDYDGGDCIGVKQGSRHSYQNWHQQQSRFRLDFCGTGCADTWVGDRYCDTACNVEACGFDAGDCGVSKFDILYKVDIKQNNQNFSLPSGLTVLYFNMSHFFQDGKITDAEHTEETIIRSAVVAQKHKILTLVLRTNYSRTPVSFRITGVPDANQTKKVELNFNISVETTGTYVPTTEPPTFMPITQRSTLNPTLNVVMERSYKEIRILYANKSINYWNVVNSSFPRPTWMVIDSSKYDVPHLSNDTILPQEVSKALQSLQEEFAEGDLTEKGYRRRKAKLLREYFNNASYYDNRATNNHGNVKTTVINVSIDSSLFEEQYVKLNKRKGEYKDLETEDKSKREVESENPKASNKEQNFNRRLLSVDDAQEDLNSLAPDNTKGSFGGGKQKEESLRPSEDELFLANWIANTKRKQLSYDEDMEKSYRKWRSRYGDWNPKTRATDTSFLPWERHQIFQLSAKREQRRQKQEEYTFSTGYRSRKILDTFADSLLHVHRIYNRKFGYIARKVPAHMPHMIDINIMNELQDMFPEEFDVTSSHRLRSSDDMQFAFSYNYFVIGQPSSINVTEFFIELDSDHSGQLSDRELRTLAAKIYPLPLDSATMKKLEKTLIDCSLNMTKPLDKKTSASTLPVVTESLLSACAPILNLLNDTKKTSKKYKHETLGDDDIAFKMIGNNATAVLRQLDNIRANKKKFICLNDNIDHSQDASTVRALLVDFYESFFPIPSQFELPADYRNQFLYVDELQEWKKERQEIDSRTKTVIAVLALVLLVILFRRKLYGLVRYLNPFRRRLITSVSGSGSTRLMSV</sequence>
<dbReference type="Proteomes" id="UP000515163">
    <property type="component" value="Unplaced"/>
</dbReference>
<evidence type="ECO:0000256" key="21">
    <source>
        <dbReference type="ARBA" id="ARBA00082117"/>
    </source>
</evidence>
<evidence type="ECO:0000256" key="3">
    <source>
        <dbReference type="ARBA" id="ARBA00007583"/>
    </source>
</evidence>
<evidence type="ECO:0000313" key="26">
    <source>
        <dbReference type="Proteomes" id="UP000515163"/>
    </source>
</evidence>
<evidence type="ECO:0000256" key="2">
    <source>
        <dbReference type="ARBA" id="ARBA00004614"/>
    </source>
</evidence>
<feature type="domain" description="LNR" evidence="24">
    <location>
        <begin position="475"/>
        <end position="505"/>
    </location>
</feature>
<dbReference type="InterPro" id="IPR018247">
    <property type="entry name" value="EF_Hand_1_Ca_BS"/>
</dbReference>
<evidence type="ECO:0000256" key="9">
    <source>
        <dbReference type="ARBA" id="ARBA00022968"/>
    </source>
</evidence>
<evidence type="ECO:0000256" key="20">
    <source>
        <dbReference type="ARBA" id="ARBA00079995"/>
    </source>
</evidence>
<dbReference type="Gene3D" id="3.30.300.320">
    <property type="match status" value="1"/>
</dbReference>
<gene>
    <name evidence="27" type="primary">LOC116287560</name>
</gene>
<evidence type="ECO:0000256" key="23">
    <source>
        <dbReference type="SAM" id="Phobius"/>
    </source>
</evidence>
<comment type="similarity">
    <text evidence="3">Belongs to the stealth family.</text>
</comment>
<evidence type="ECO:0000256" key="14">
    <source>
        <dbReference type="ARBA" id="ARBA00023180"/>
    </source>
</evidence>
<name>A0A6P8H127_ACTTE</name>
<dbReference type="GO" id="GO:0046872">
    <property type="term" value="F:metal ion binding"/>
    <property type="evidence" value="ECO:0007669"/>
    <property type="project" value="UniProtKB-KW"/>
</dbReference>
<proteinExistence type="inferred from homology"/>
<dbReference type="Pfam" id="PF06464">
    <property type="entry name" value="DMAP_binding"/>
    <property type="match status" value="1"/>
</dbReference>
<dbReference type="OrthoDB" id="263283at2759"/>
<dbReference type="FunCoup" id="A0A6P8H127">
    <property type="interactions" value="1067"/>
</dbReference>
<keyword evidence="10 23" id="KW-1133">Transmembrane helix</keyword>
<evidence type="ECO:0000256" key="11">
    <source>
        <dbReference type="ARBA" id="ARBA00023034"/>
    </source>
</evidence>
<feature type="transmembrane region" description="Helical" evidence="23">
    <location>
        <begin position="21"/>
        <end position="44"/>
    </location>
</feature>
<organism evidence="26 27">
    <name type="scientific">Actinia tenebrosa</name>
    <name type="common">Australian red waratah sea anemone</name>
    <dbReference type="NCBI Taxonomy" id="6105"/>
    <lineage>
        <taxon>Eukaryota</taxon>
        <taxon>Metazoa</taxon>
        <taxon>Cnidaria</taxon>
        <taxon>Anthozoa</taxon>
        <taxon>Hexacorallia</taxon>
        <taxon>Actiniaria</taxon>
        <taxon>Actiniidae</taxon>
        <taxon>Actinia</taxon>
    </lineage>
</organism>
<dbReference type="Pfam" id="PF17103">
    <property type="entry name" value="Stealth_CR4"/>
    <property type="match status" value="1"/>
</dbReference>
<dbReference type="InterPro" id="IPR041536">
    <property type="entry name" value="GNPTAB_reg"/>
</dbReference>
<protein>
    <recommendedName>
        <fullName evidence="18">N-acetylglucosamine-1-phosphotransferase subunits alpha/beta</fullName>
        <ecNumber evidence="17">2.7.8.17</ecNumber>
    </recommendedName>
    <alternativeName>
        <fullName evidence="21">GlcNAc-1-phosphotransferase subunits alpha/beta</fullName>
    </alternativeName>
    <alternativeName>
        <fullName evidence="20">Stealth protein GNPTAB</fullName>
    </alternativeName>
    <alternativeName>
        <fullName evidence="19">UDP-N-acetylglucosamine-1-phosphotransferase subunits alpha/beta</fullName>
    </alternativeName>
</protein>
<feature type="region of interest" description="Disordered" evidence="22">
    <location>
        <begin position="829"/>
        <end position="855"/>
    </location>
</feature>
<dbReference type="FunFam" id="3.30.300.320:FF:000002">
    <property type="entry name" value="N-acetylglucosamine-1-phosphotransferase subunits alpha/beta isoform X1"/>
    <property type="match status" value="1"/>
</dbReference>
<keyword evidence="7" id="KW-0677">Repeat</keyword>
<evidence type="ECO:0000256" key="7">
    <source>
        <dbReference type="ARBA" id="ARBA00022737"/>
    </source>
</evidence>
<evidence type="ECO:0000259" key="25">
    <source>
        <dbReference type="PROSITE" id="PS51912"/>
    </source>
</evidence>
<dbReference type="PANTHER" id="PTHR24045:SF0">
    <property type="entry name" value="N-ACETYLGLUCOSAMINE-1-PHOSPHOTRANSFERASE SUBUNITS ALPHA_BETA"/>
    <property type="match status" value="1"/>
</dbReference>
<dbReference type="Pfam" id="PF00066">
    <property type="entry name" value="Notch"/>
    <property type="match status" value="2"/>
</dbReference>
<evidence type="ECO:0000256" key="12">
    <source>
        <dbReference type="ARBA" id="ARBA00023136"/>
    </source>
</evidence>
<keyword evidence="5 23" id="KW-0812">Transmembrane</keyword>
<dbReference type="GO" id="GO:0003976">
    <property type="term" value="F:UDP-N-acetylglucosamine-lysosomal-enzyme N-acetylglucosaminephosphotransferase activity"/>
    <property type="evidence" value="ECO:0007669"/>
    <property type="project" value="UniProtKB-EC"/>
</dbReference>
<evidence type="ECO:0000256" key="13">
    <source>
        <dbReference type="ARBA" id="ARBA00023157"/>
    </source>
</evidence>
<dbReference type="SMART" id="SM01137">
    <property type="entry name" value="DMAP_binding"/>
    <property type="match status" value="1"/>
</dbReference>
<evidence type="ECO:0000256" key="10">
    <source>
        <dbReference type="ARBA" id="ARBA00022989"/>
    </source>
</evidence>
<evidence type="ECO:0000259" key="24">
    <source>
        <dbReference type="PROSITE" id="PS50258"/>
    </source>
</evidence>
<dbReference type="InterPro" id="IPR031358">
    <property type="entry name" value="Stealth_CR1"/>
</dbReference>
<dbReference type="GO" id="GO:0016256">
    <property type="term" value="P:N-glycan processing to lysosome"/>
    <property type="evidence" value="ECO:0007669"/>
    <property type="project" value="TreeGrafter"/>
</dbReference>
<dbReference type="PANTHER" id="PTHR24045">
    <property type="match status" value="1"/>
</dbReference>
<dbReference type="GeneID" id="116287560"/>
<dbReference type="KEGG" id="aten:116287560"/>
<comment type="function">
    <text evidence="16">Catalyzes the formation of mannose 6-phosphate (M6P) markers on high mannose type oligosaccharides in the Golgi apparatus. M6P residues are required to bind to the M6P receptors (MPR), which mediate the vesicular transport of lysosomal enzymes to the endosomal/prelysosomal compartment.</text>
</comment>
<evidence type="ECO:0000256" key="6">
    <source>
        <dbReference type="ARBA" id="ARBA00022723"/>
    </source>
</evidence>
<evidence type="ECO:0000313" key="27">
    <source>
        <dbReference type="RefSeq" id="XP_031550104.1"/>
    </source>
</evidence>
<evidence type="ECO:0000256" key="4">
    <source>
        <dbReference type="ARBA" id="ARBA00022679"/>
    </source>
</evidence>
<evidence type="ECO:0000256" key="19">
    <source>
        <dbReference type="ARBA" id="ARBA00078196"/>
    </source>
</evidence>